<evidence type="ECO:0000313" key="2">
    <source>
        <dbReference type="EMBL" id="SBT53884.1"/>
    </source>
</evidence>
<name>A0A1A9ACM3_PLAOA</name>
<reference evidence="3" key="1">
    <citation type="submission" date="2016-05" db="EMBL/GenBank/DDBJ databases">
        <authorList>
            <person name="Naeem R."/>
        </authorList>
    </citation>
    <scope>NUCLEOTIDE SEQUENCE [LARGE SCALE GENOMIC DNA]</scope>
</reference>
<organism evidence="2 3">
    <name type="scientific">Plasmodium ovale wallikeri</name>
    <dbReference type="NCBI Taxonomy" id="864142"/>
    <lineage>
        <taxon>Eukaryota</taxon>
        <taxon>Sar</taxon>
        <taxon>Alveolata</taxon>
        <taxon>Apicomplexa</taxon>
        <taxon>Aconoidasida</taxon>
        <taxon>Haemosporida</taxon>
        <taxon>Plasmodiidae</taxon>
        <taxon>Plasmodium</taxon>
        <taxon>Plasmodium (Plasmodium)</taxon>
    </lineage>
</organism>
<dbReference type="AlphaFoldDB" id="A0A1A9ACM3"/>
<keyword evidence="1" id="KW-0812">Transmembrane</keyword>
<keyword evidence="1" id="KW-0472">Membrane</keyword>
<keyword evidence="1" id="KW-1133">Transmembrane helix</keyword>
<protein>
    <submittedName>
        <fullName evidence="2">PIR Superfamily Protein</fullName>
    </submittedName>
</protein>
<keyword evidence="3" id="KW-1185">Reference proteome</keyword>
<dbReference type="Proteomes" id="UP000078555">
    <property type="component" value="Unassembled WGS sequence"/>
</dbReference>
<feature type="transmembrane region" description="Helical" evidence="1">
    <location>
        <begin position="247"/>
        <end position="267"/>
    </location>
</feature>
<proteinExistence type="predicted"/>
<accession>A0A1A9ACM3</accession>
<evidence type="ECO:0000313" key="3">
    <source>
        <dbReference type="Proteomes" id="UP000078555"/>
    </source>
</evidence>
<gene>
    <name evidence="2" type="ORF">POVWA1_065140</name>
</gene>
<dbReference type="EMBL" id="FLRD01000449">
    <property type="protein sequence ID" value="SBT53884.1"/>
    <property type="molecule type" value="Genomic_DNA"/>
</dbReference>
<evidence type="ECO:0000256" key="1">
    <source>
        <dbReference type="SAM" id="Phobius"/>
    </source>
</evidence>
<sequence>MTSKIVTGTYTFCINSNYYEAFVKCVKGMSGYVGKKDSCDNLSTSMTFSNGLNGKDICQEFKFLYKLLSDNSVGEPTVKDIFSDNDCNFLNYWLNGKLSDHVTYDAINVKEFYEKIKHKDADFFSKHCNQDNYFYNISPEIFENMKILYELYHTKQKILGIMLKEDSSDNGEMLCAQYTKECHEKYIEGMDKCLNDYDDFYKALKEFKHEYKYGIEEVTDESGHCSISDHFRLPEYDSVLERKQKKIMLIQNITTPITMLFIIPLLYKFTPFGSFLRGKIKMVKDKWVSQDKNAEELLSLSTYIEDNNSDIEEYNISYYSETNY</sequence>